<gene>
    <name evidence="2" type="ORF">V0288_09025</name>
</gene>
<sequence length="44" mass="5007">MNRTILDPDYKTSGKHQKSLVGSEVRSQESGGGRRSKELLRIKY</sequence>
<comment type="caution">
    <text evidence="2">The sequence shown here is derived from an EMBL/GenBank/DDBJ whole genome shotgun (WGS) entry which is preliminary data.</text>
</comment>
<organism evidence="2 3">
    <name type="scientific">Pannus brasiliensis CCIBt3594</name>
    <dbReference type="NCBI Taxonomy" id="1427578"/>
    <lineage>
        <taxon>Bacteria</taxon>
        <taxon>Bacillati</taxon>
        <taxon>Cyanobacteriota</taxon>
        <taxon>Cyanophyceae</taxon>
        <taxon>Oscillatoriophycideae</taxon>
        <taxon>Chroococcales</taxon>
        <taxon>Microcystaceae</taxon>
        <taxon>Pannus</taxon>
    </lineage>
</organism>
<dbReference type="EMBL" id="JBAFSM010000014">
    <property type="protein sequence ID" value="MEG3437259.1"/>
    <property type="molecule type" value="Genomic_DNA"/>
</dbReference>
<evidence type="ECO:0000313" key="3">
    <source>
        <dbReference type="Proteomes" id="UP001328733"/>
    </source>
</evidence>
<keyword evidence="3" id="KW-1185">Reference proteome</keyword>
<feature type="compositionally biased region" description="Basic and acidic residues" evidence="1">
    <location>
        <begin position="35"/>
        <end position="44"/>
    </location>
</feature>
<proteinExistence type="predicted"/>
<feature type="compositionally biased region" description="Basic and acidic residues" evidence="1">
    <location>
        <begin position="1"/>
        <end position="12"/>
    </location>
</feature>
<feature type="region of interest" description="Disordered" evidence="1">
    <location>
        <begin position="1"/>
        <end position="44"/>
    </location>
</feature>
<reference evidence="2 3" key="1">
    <citation type="submission" date="2024-01" db="EMBL/GenBank/DDBJ databases">
        <title>Genomic insights into the taxonomy and metabolism of the cyanobacterium Pannus brasiliensis CCIBt3594.</title>
        <authorList>
            <person name="Machado M."/>
            <person name="Botero N.B."/>
            <person name="Andreote A.P.D."/>
            <person name="Feitosa A.M.T."/>
            <person name="Popin R."/>
            <person name="Sivonen K."/>
            <person name="Fiore M.F."/>
        </authorList>
    </citation>
    <scope>NUCLEOTIDE SEQUENCE [LARGE SCALE GENOMIC DNA]</scope>
    <source>
        <strain evidence="2 3">CCIBt3594</strain>
    </source>
</reference>
<dbReference type="Proteomes" id="UP001328733">
    <property type="component" value="Unassembled WGS sequence"/>
</dbReference>
<name>A0AAW9QWA6_9CHRO</name>
<dbReference type="AlphaFoldDB" id="A0AAW9QWA6"/>
<protein>
    <submittedName>
        <fullName evidence="2">Uncharacterized protein</fullName>
    </submittedName>
</protein>
<evidence type="ECO:0000256" key="1">
    <source>
        <dbReference type="SAM" id="MobiDB-lite"/>
    </source>
</evidence>
<accession>A0AAW9QWA6</accession>
<dbReference type="RefSeq" id="WP_332864743.1">
    <property type="nucleotide sequence ID" value="NZ_JBAFSM010000014.1"/>
</dbReference>
<evidence type="ECO:0000313" key="2">
    <source>
        <dbReference type="EMBL" id="MEG3437259.1"/>
    </source>
</evidence>